<dbReference type="Pfam" id="PF07957">
    <property type="entry name" value="DUF3294"/>
    <property type="match status" value="1"/>
</dbReference>
<proteinExistence type="predicted"/>
<keyword evidence="2" id="KW-1185">Reference proteome</keyword>
<dbReference type="eggNOG" id="ENOG502T26X">
    <property type="taxonomic scope" value="Eukaryota"/>
</dbReference>
<dbReference type="GeneID" id="7202610"/>
<name>B7G3M1_PHATC</name>
<dbReference type="Proteomes" id="UP000000759">
    <property type="component" value="Chromosome 13"/>
</dbReference>
<protein>
    <submittedName>
        <fullName evidence="1">Uncharacterized protein</fullName>
    </submittedName>
</protein>
<dbReference type="InParanoid" id="B7G3M1"/>
<reference evidence="2" key="2">
    <citation type="submission" date="2008-08" db="EMBL/GenBank/DDBJ databases">
        <authorList>
            <consortium name="Diatom Consortium"/>
            <person name="Grigoriev I."/>
            <person name="Grimwood J."/>
            <person name="Kuo A."/>
            <person name="Otillar R.P."/>
            <person name="Salamov A."/>
            <person name="Detter J.C."/>
            <person name="Lindquist E."/>
            <person name="Shapiro H."/>
            <person name="Lucas S."/>
            <person name="Glavina del Rio T."/>
            <person name="Pitluck S."/>
            <person name="Rokhsar D."/>
            <person name="Bowler C."/>
        </authorList>
    </citation>
    <scope>GENOME REANNOTATION</scope>
    <source>
        <strain evidence="2">CCAP 1055/1</strain>
    </source>
</reference>
<organism evidence="1 2">
    <name type="scientific">Phaeodactylum tricornutum (strain CCAP 1055/1)</name>
    <dbReference type="NCBI Taxonomy" id="556484"/>
    <lineage>
        <taxon>Eukaryota</taxon>
        <taxon>Sar</taxon>
        <taxon>Stramenopiles</taxon>
        <taxon>Ochrophyta</taxon>
        <taxon>Bacillariophyta</taxon>
        <taxon>Bacillariophyceae</taxon>
        <taxon>Bacillariophycidae</taxon>
        <taxon>Naviculales</taxon>
        <taxon>Phaeodactylaceae</taxon>
        <taxon>Phaeodactylum</taxon>
    </lineage>
</organism>
<sequence>MNENINNPYLVTHPALPPMASDAAEAFLPVQAPTIDAGAPKNPEHLAAAHKQLLQRSLFSIMVPQSVTAVECAAAVSRFHKVSGEHDGALVPAWAQLFMQNMQEFQENTTAQLTRIQQHIAKSTNSSVIYPEDRLACVPHLNGDAPPVFFPETLEAFRELSEQECDTLLAFYSQKVQGTVKERRHALAAILGLRRRAC</sequence>
<accession>B7G3M1</accession>
<dbReference type="KEGG" id="pti:PHATRDRAFT_37740"/>
<reference evidence="1 2" key="1">
    <citation type="journal article" date="2008" name="Nature">
        <title>The Phaeodactylum genome reveals the evolutionary history of diatom genomes.</title>
        <authorList>
            <person name="Bowler C."/>
            <person name="Allen A.E."/>
            <person name="Badger J.H."/>
            <person name="Grimwood J."/>
            <person name="Jabbari K."/>
            <person name="Kuo A."/>
            <person name="Maheswari U."/>
            <person name="Martens C."/>
            <person name="Maumus F."/>
            <person name="Otillar R.P."/>
            <person name="Rayko E."/>
            <person name="Salamov A."/>
            <person name="Vandepoele K."/>
            <person name="Beszteri B."/>
            <person name="Gruber A."/>
            <person name="Heijde M."/>
            <person name="Katinka M."/>
            <person name="Mock T."/>
            <person name="Valentin K."/>
            <person name="Verret F."/>
            <person name="Berges J.A."/>
            <person name="Brownlee C."/>
            <person name="Cadoret J.P."/>
            <person name="Chiovitti A."/>
            <person name="Choi C.J."/>
            <person name="Coesel S."/>
            <person name="De Martino A."/>
            <person name="Detter J.C."/>
            <person name="Durkin C."/>
            <person name="Falciatore A."/>
            <person name="Fournet J."/>
            <person name="Haruta M."/>
            <person name="Huysman M.J."/>
            <person name="Jenkins B.D."/>
            <person name="Jiroutova K."/>
            <person name="Jorgensen R.E."/>
            <person name="Joubert Y."/>
            <person name="Kaplan A."/>
            <person name="Kroger N."/>
            <person name="Kroth P.G."/>
            <person name="La Roche J."/>
            <person name="Lindquist E."/>
            <person name="Lommer M."/>
            <person name="Martin-Jezequel V."/>
            <person name="Lopez P.J."/>
            <person name="Lucas S."/>
            <person name="Mangogna M."/>
            <person name="McGinnis K."/>
            <person name="Medlin L.K."/>
            <person name="Montsant A."/>
            <person name="Oudot-Le Secq M.P."/>
            <person name="Napoli C."/>
            <person name="Obornik M."/>
            <person name="Parker M.S."/>
            <person name="Petit J.L."/>
            <person name="Porcel B.M."/>
            <person name="Poulsen N."/>
            <person name="Robison M."/>
            <person name="Rychlewski L."/>
            <person name="Rynearson T.A."/>
            <person name="Schmutz J."/>
            <person name="Shapiro H."/>
            <person name="Siaut M."/>
            <person name="Stanley M."/>
            <person name="Sussman M.R."/>
            <person name="Taylor A.R."/>
            <person name="Vardi A."/>
            <person name="von Dassow P."/>
            <person name="Vyverman W."/>
            <person name="Willis A."/>
            <person name="Wyrwicz L.S."/>
            <person name="Rokhsar D.S."/>
            <person name="Weissenbach J."/>
            <person name="Armbrust E.V."/>
            <person name="Green B.R."/>
            <person name="Van de Peer Y."/>
            <person name="Grigoriev I.V."/>
        </authorList>
    </citation>
    <scope>NUCLEOTIDE SEQUENCE [LARGE SCALE GENOMIC DNA]</scope>
    <source>
        <strain evidence="1 2">CCAP 1055/1</strain>
    </source>
</reference>
<evidence type="ECO:0000313" key="1">
    <source>
        <dbReference type="EMBL" id="EEC46852.1"/>
    </source>
</evidence>
<dbReference type="RefSeq" id="XP_002181638.1">
    <property type="nucleotide sequence ID" value="XM_002181602.1"/>
</dbReference>
<gene>
    <name evidence="1" type="ORF">PHATRDRAFT_37740</name>
</gene>
<dbReference type="InterPro" id="IPR012917">
    <property type="entry name" value="DUF3294"/>
</dbReference>
<dbReference type="EMBL" id="CM000615">
    <property type="protein sequence ID" value="EEC46852.1"/>
    <property type="molecule type" value="Genomic_DNA"/>
</dbReference>
<dbReference type="HOGENOM" id="CLU_1380494_0_0_1"/>
<evidence type="ECO:0000313" key="2">
    <source>
        <dbReference type="Proteomes" id="UP000000759"/>
    </source>
</evidence>
<dbReference type="AlphaFoldDB" id="B7G3M1"/>
<dbReference type="PaxDb" id="2850-Phatr37740"/>